<dbReference type="InterPro" id="IPR043424">
    <property type="entry name" value="BLT-like"/>
</dbReference>
<sequence>MKREDMEEVTMMMSRSSGNRSNGAFPQHQEPITTSTCPRWKLYDNPFYYSRPSSKHLHQFWDLTLFKPVMDSDLDFARAHIIELKAEMEYERKARNKAESMNKKLAKQVGEERREREALERVCEKLAREISLYKSAIVGLKKEVEEERKMLRMAEVLREERVQMKLADAKILFEEKLSEFNDSKRMNPVPRISQKITANVSGKFSRLVFSEKSLSSVSSSMEIQNPHIKRGIKGFVEFPTMARAIGSKLECRKAQLKILLKQKSPIRSNSLITS</sequence>
<accession>A0A9W7IEF8</accession>
<evidence type="ECO:0000256" key="1">
    <source>
        <dbReference type="SAM" id="Coils"/>
    </source>
</evidence>
<name>A0A9W7IEF8_HIBTR</name>
<dbReference type="EMBL" id="BSYR01000027">
    <property type="protein sequence ID" value="GMI95339.1"/>
    <property type="molecule type" value="Genomic_DNA"/>
</dbReference>
<dbReference type="AlphaFoldDB" id="A0A9W7IEF8"/>
<gene>
    <name evidence="2" type="ORF">HRI_003203200</name>
</gene>
<proteinExistence type="predicted"/>
<organism evidence="2 3">
    <name type="scientific">Hibiscus trionum</name>
    <name type="common">Flower of an hour</name>
    <dbReference type="NCBI Taxonomy" id="183268"/>
    <lineage>
        <taxon>Eukaryota</taxon>
        <taxon>Viridiplantae</taxon>
        <taxon>Streptophyta</taxon>
        <taxon>Embryophyta</taxon>
        <taxon>Tracheophyta</taxon>
        <taxon>Spermatophyta</taxon>
        <taxon>Magnoliopsida</taxon>
        <taxon>eudicotyledons</taxon>
        <taxon>Gunneridae</taxon>
        <taxon>Pentapetalae</taxon>
        <taxon>rosids</taxon>
        <taxon>malvids</taxon>
        <taxon>Malvales</taxon>
        <taxon>Malvaceae</taxon>
        <taxon>Malvoideae</taxon>
        <taxon>Hibiscus</taxon>
    </lineage>
</organism>
<keyword evidence="1" id="KW-0175">Coiled coil</keyword>
<comment type="caution">
    <text evidence="2">The sequence shown here is derived from an EMBL/GenBank/DDBJ whole genome shotgun (WGS) entry which is preliminary data.</text>
</comment>
<dbReference type="PANTHER" id="PTHR31071:SF39">
    <property type="entry name" value="PROTEIN BRANCHLESS TRICHOME"/>
    <property type="match status" value="1"/>
</dbReference>
<evidence type="ECO:0000313" key="2">
    <source>
        <dbReference type="EMBL" id="GMI95339.1"/>
    </source>
</evidence>
<dbReference type="Proteomes" id="UP001165190">
    <property type="component" value="Unassembled WGS sequence"/>
</dbReference>
<protein>
    <submittedName>
        <fullName evidence="2">BRANCHLESS TRICHOMES</fullName>
    </submittedName>
</protein>
<dbReference type="OrthoDB" id="777875at2759"/>
<keyword evidence="3" id="KW-1185">Reference proteome</keyword>
<feature type="coiled-coil region" evidence="1">
    <location>
        <begin position="95"/>
        <end position="143"/>
    </location>
</feature>
<dbReference type="PANTHER" id="PTHR31071">
    <property type="entry name" value="GB|AAF24581.1"/>
    <property type="match status" value="1"/>
</dbReference>
<evidence type="ECO:0000313" key="3">
    <source>
        <dbReference type="Proteomes" id="UP001165190"/>
    </source>
</evidence>
<reference evidence="2" key="1">
    <citation type="submission" date="2023-05" db="EMBL/GenBank/DDBJ databases">
        <title>Genome and transcriptome analyses reveal genes involved in the formation of fine ridges on petal epidermal cells in Hibiscus trionum.</title>
        <authorList>
            <person name="Koshimizu S."/>
            <person name="Masuda S."/>
            <person name="Ishii T."/>
            <person name="Shirasu K."/>
            <person name="Hoshino A."/>
            <person name="Arita M."/>
        </authorList>
    </citation>
    <scope>NUCLEOTIDE SEQUENCE</scope>
    <source>
        <strain evidence="2">Hamamatsu line</strain>
    </source>
</reference>